<keyword evidence="4 6" id="KW-0548">Nucleotidyltransferase</keyword>
<gene>
    <name evidence="8" type="ORF">SAMN04515678_12320</name>
</gene>
<protein>
    <recommendedName>
        <fullName evidence="7">DarT domain-containing protein</fullName>
    </recommendedName>
</protein>
<keyword evidence="2 6" id="KW-0328">Glycosyltransferase</keyword>
<evidence type="ECO:0000256" key="2">
    <source>
        <dbReference type="ARBA" id="ARBA00022676"/>
    </source>
</evidence>
<comment type="catalytic activity">
    <reaction evidence="6">
        <text>a thymidine in DNA + NAD(+) = an N-(ADP-alpha-D-ribosyl)-thymidine in DNA + nicotinamide + H(+)</text>
        <dbReference type="Rhea" id="RHEA:71651"/>
        <dbReference type="Rhea" id="RHEA-COMP:13556"/>
        <dbReference type="Rhea" id="RHEA-COMP:18051"/>
        <dbReference type="ChEBI" id="CHEBI:15378"/>
        <dbReference type="ChEBI" id="CHEBI:17154"/>
        <dbReference type="ChEBI" id="CHEBI:57540"/>
        <dbReference type="ChEBI" id="CHEBI:137386"/>
        <dbReference type="ChEBI" id="CHEBI:191199"/>
    </reaction>
</comment>
<sequence>MSVADTIRKIAQGRGITKLLHFTALENVESIVRYGFLSRAEMAIRGIVTRMSAPERIDRRRDAISLSIEQPNFEMMKSKYSHLSGDVAWVLLHLSPEILWGNRCRFAYTNAAKTEILRGGALCDGQAFEDMFTRRGRHVPYIIGDNRTPSHPLDPHAEVQVLERISPHHITGAEVWGYKVAVVVDDALKALPGEERNVESQSDRMYDYRPYDYDPPGYIWKPAPDGSLSFSKIDGHGIY</sequence>
<proteinExistence type="inferred from homology"/>
<evidence type="ECO:0000313" key="8">
    <source>
        <dbReference type="EMBL" id="SFE92061.1"/>
    </source>
</evidence>
<dbReference type="Proteomes" id="UP000325289">
    <property type="component" value="Unassembled WGS sequence"/>
</dbReference>
<evidence type="ECO:0000256" key="4">
    <source>
        <dbReference type="ARBA" id="ARBA00022695"/>
    </source>
</evidence>
<keyword evidence="5 6" id="KW-0238">DNA-binding</keyword>
<accession>A0A1I2EI00</accession>
<dbReference type="GO" id="GO:0016757">
    <property type="term" value="F:glycosyltransferase activity"/>
    <property type="evidence" value="ECO:0007669"/>
    <property type="project" value="UniProtKB-UniRule"/>
</dbReference>
<dbReference type="Pfam" id="PF14487">
    <property type="entry name" value="DarT"/>
    <property type="match status" value="1"/>
</dbReference>
<dbReference type="GO" id="GO:0016779">
    <property type="term" value="F:nucleotidyltransferase activity"/>
    <property type="evidence" value="ECO:0007669"/>
    <property type="project" value="UniProtKB-UniRule"/>
</dbReference>
<feature type="active site" description="Proton acceptor" evidence="6">
    <location>
        <position position="56"/>
    </location>
</feature>
<name>A0A1I2EI00_9RHOB</name>
<dbReference type="EMBL" id="FOMS01000023">
    <property type="protein sequence ID" value="SFE92061.1"/>
    <property type="molecule type" value="Genomic_DNA"/>
</dbReference>
<evidence type="ECO:0000256" key="6">
    <source>
        <dbReference type="PROSITE-ProRule" id="PRU01362"/>
    </source>
</evidence>
<dbReference type="InterPro" id="IPR029494">
    <property type="entry name" value="DarT"/>
</dbReference>
<dbReference type="AlphaFoldDB" id="A0A1I2EI00"/>
<reference evidence="8 9" key="1">
    <citation type="submission" date="2016-10" db="EMBL/GenBank/DDBJ databases">
        <authorList>
            <person name="Varghese N."/>
            <person name="Submissions S."/>
        </authorList>
    </citation>
    <scope>NUCLEOTIDE SEQUENCE [LARGE SCALE GENOMIC DNA]</scope>
    <source>
        <strain evidence="9">YIM D21,KCTC 23444,ACCC 10710</strain>
    </source>
</reference>
<keyword evidence="3 6" id="KW-0808">Transferase</keyword>
<comment type="caution">
    <text evidence="6">Lacks conserved residue(s) required for the propagation of feature annotation.</text>
</comment>
<feature type="active site" evidence="6">
    <location>
        <position position="158"/>
    </location>
</feature>
<evidence type="ECO:0000256" key="1">
    <source>
        <dbReference type="ARBA" id="ARBA00022649"/>
    </source>
</evidence>
<keyword evidence="1 6" id="KW-1277">Toxin-antitoxin system</keyword>
<dbReference type="PROSITE" id="PS52018">
    <property type="entry name" value="DART"/>
    <property type="match status" value="1"/>
</dbReference>
<feature type="domain" description="DarT" evidence="7">
    <location>
        <begin position="17"/>
        <end position="206"/>
    </location>
</feature>
<dbReference type="RefSeq" id="WP_149758934.1">
    <property type="nucleotide sequence ID" value="NZ_FOMS01000023.1"/>
</dbReference>
<evidence type="ECO:0000259" key="7">
    <source>
        <dbReference type="PROSITE" id="PS52018"/>
    </source>
</evidence>
<organism evidence="8 9">
    <name type="scientific">Roseivivax sediminis</name>
    <dbReference type="NCBI Taxonomy" id="936889"/>
    <lineage>
        <taxon>Bacteria</taxon>
        <taxon>Pseudomonadati</taxon>
        <taxon>Pseudomonadota</taxon>
        <taxon>Alphaproteobacteria</taxon>
        <taxon>Rhodobacterales</taxon>
        <taxon>Roseobacteraceae</taxon>
        <taxon>Roseivivax</taxon>
    </lineage>
</organism>
<evidence type="ECO:0000256" key="5">
    <source>
        <dbReference type="ARBA" id="ARBA00023125"/>
    </source>
</evidence>
<feature type="binding site" evidence="6">
    <location>
        <begin position="21"/>
        <end position="23"/>
    </location>
    <ligand>
        <name>NAD(+)</name>
        <dbReference type="ChEBI" id="CHEBI:57540"/>
    </ligand>
</feature>
<evidence type="ECO:0000313" key="9">
    <source>
        <dbReference type="Proteomes" id="UP000325289"/>
    </source>
</evidence>
<evidence type="ECO:0000256" key="3">
    <source>
        <dbReference type="ARBA" id="ARBA00022679"/>
    </source>
</evidence>
<dbReference type="GO" id="GO:0003677">
    <property type="term" value="F:DNA binding"/>
    <property type="evidence" value="ECO:0007669"/>
    <property type="project" value="UniProtKB-UniRule"/>
</dbReference>
<keyword evidence="9" id="KW-1185">Reference proteome</keyword>
<dbReference type="OrthoDB" id="7876332at2"/>
<feature type="binding site" evidence="6">
    <location>
        <position position="56"/>
    </location>
    <ligand>
        <name>NAD(+)</name>
        <dbReference type="ChEBI" id="CHEBI:57540"/>
    </ligand>
</feature>
<comment type="similarity">
    <text evidence="6">Belongs to the DarT ADP-ribosyltransferase family.</text>
</comment>